<dbReference type="Proteomes" id="UP000735541">
    <property type="component" value="Unassembled WGS sequence"/>
</dbReference>
<name>A0ABS6U155_STRHA</name>
<evidence type="ECO:0000313" key="2">
    <source>
        <dbReference type="Proteomes" id="UP000735541"/>
    </source>
</evidence>
<dbReference type="RefSeq" id="WP_228873977.1">
    <property type="nucleotide sequence ID" value="NZ_JAHUVW010000004.1"/>
</dbReference>
<dbReference type="EMBL" id="JAHUVW010000004">
    <property type="protein sequence ID" value="MBV7674267.1"/>
    <property type="molecule type" value="Genomic_DNA"/>
</dbReference>
<keyword evidence="2" id="KW-1185">Reference proteome</keyword>
<accession>A0ABS6U155</accession>
<sequence>MPETIPPPRRVPGSTVLPPTRTESTIVVAETHHFVIDHVELLTRHGERLAAADPETARQHGWTPAIRINAVLAFRLLLADSDTAEIAEQADRYGLRVAQTSTRATDTSDGSTLYEDHVQCDENTT</sequence>
<gene>
    <name evidence="1" type="ORF">STHAL_33005</name>
</gene>
<protein>
    <submittedName>
        <fullName evidence="1">Uncharacterized protein</fullName>
    </submittedName>
</protein>
<comment type="caution">
    <text evidence="1">The sequence shown here is derived from an EMBL/GenBank/DDBJ whole genome shotgun (WGS) entry which is preliminary data.</text>
</comment>
<evidence type="ECO:0000313" key="1">
    <source>
        <dbReference type="EMBL" id="MBV7674267.1"/>
    </source>
</evidence>
<reference evidence="1 2" key="1">
    <citation type="submission" date="2021-07" db="EMBL/GenBank/DDBJ databases">
        <title>Sequencing Streptomyces halstedii LGO-A4 genome an citrus endophytic actinomycete.</title>
        <authorList>
            <person name="Samborskyy M."/>
            <person name="Scott N."/>
            <person name="Deglau R."/>
            <person name="Dickens S."/>
            <person name="Oliveira L.G."/>
        </authorList>
    </citation>
    <scope>NUCLEOTIDE SEQUENCE [LARGE SCALE GENOMIC DNA]</scope>
    <source>
        <strain evidence="1 2">LGO-A4</strain>
    </source>
</reference>
<proteinExistence type="predicted"/>
<organism evidence="1 2">
    <name type="scientific">Streptomyces halstedii</name>
    <dbReference type="NCBI Taxonomy" id="1944"/>
    <lineage>
        <taxon>Bacteria</taxon>
        <taxon>Bacillati</taxon>
        <taxon>Actinomycetota</taxon>
        <taxon>Actinomycetes</taxon>
        <taxon>Kitasatosporales</taxon>
        <taxon>Streptomycetaceae</taxon>
        <taxon>Streptomyces</taxon>
    </lineage>
</organism>